<name>A0A6N3G7I7_9BACT</name>
<dbReference type="SUPFAM" id="SSF53448">
    <property type="entry name" value="Nucleotide-diphospho-sugar transferases"/>
    <property type="match status" value="1"/>
</dbReference>
<protein>
    <submittedName>
        <fullName evidence="2">Glycosyltransferase EpsH</fullName>
        <ecNumber evidence="2">2.4.-.-</ecNumber>
    </submittedName>
</protein>
<gene>
    <name evidence="2" type="primary">epsH_1</name>
    <name evidence="2" type="ORF">PCLFYP37_00406</name>
</gene>
<dbReference type="PANTHER" id="PTHR43685">
    <property type="entry name" value="GLYCOSYLTRANSFERASE"/>
    <property type="match status" value="1"/>
</dbReference>
<evidence type="ECO:0000259" key="1">
    <source>
        <dbReference type="Pfam" id="PF00535"/>
    </source>
</evidence>
<feature type="domain" description="Glycosyltransferase 2-like" evidence="1">
    <location>
        <begin position="4"/>
        <end position="143"/>
    </location>
</feature>
<dbReference type="EMBL" id="CACRUT010000023">
    <property type="protein sequence ID" value="VYU59689.1"/>
    <property type="molecule type" value="Genomic_DNA"/>
</dbReference>
<dbReference type="EC" id="2.4.-.-" evidence="2"/>
<dbReference type="InterPro" id="IPR029044">
    <property type="entry name" value="Nucleotide-diphossugar_trans"/>
</dbReference>
<dbReference type="Pfam" id="PF00535">
    <property type="entry name" value="Glycos_transf_2"/>
    <property type="match status" value="1"/>
</dbReference>
<organism evidence="2">
    <name type="scientific">Paraprevotella clara</name>
    <dbReference type="NCBI Taxonomy" id="454154"/>
    <lineage>
        <taxon>Bacteria</taxon>
        <taxon>Pseudomonadati</taxon>
        <taxon>Bacteroidota</taxon>
        <taxon>Bacteroidia</taxon>
        <taxon>Bacteroidales</taxon>
        <taxon>Prevotellaceae</taxon>
        <taxon>Paraprevotella</taxon>
    </lineage>
</organism>
<dbReference type="InterPro" id="IPR001173">
    <property type="entry name" value="Glyco_trans_2-like"/>
</dbReference>
<sequence>MLYSFVIPHKNSLDLLQRCLDSIPVRSDIEIIVVDDNSMLDNRPMISRVDEKIIYIDAEHSKGAGRARNYGMKEAKGKWILFADCDDFYAEGFLSELDRFSDSDYDIVYFDSFIYYEIDTHKYRNGQYSDYLKDFLESPHSKTNVNNVKYGENAAWNKMFSIQYIKKLGISFEEIPKGNDIYFVHCAGYYTNNIAVINKKLYFYVKNPQSITWGKMNKCLLLESIALFDKNMKFVRMDGAWNLYPPFYQSMLRIYRLYGPVFWIRYYFTKFFVYTPIWTIIYHKVHLYLKRTLYRNI</sequence>
<dbReference type="PANTHER" id="PTHR43685:SF2">
    <property type="entry name" value="GLYCOSYLTRANSFERASE 2-LIKE DOMAIN-CONTAINING PROTEIN"/>
    <property type="match status" value="1"/>
</dbReference>
<keyword evidence="2" id="KW-0328">Glycosyltransferase</keyword>
<reference evidence="2" key="1">
    <citation type="submission" date="2019-11" db="EMBL/GenBank/DDBJ databases">
        <authorList>
            <person name="Feng L."/>
        </authorList>
    </citation>
    <scope>NUCLEOTIDE SEQUENCE</scope>
    <source>
        <strain evidence="2">PclaraLFYP37</strain>
    </source>
</reference>
<dbReference type="InterPro" id="IPR050834">
    <property type="entry name" value="Glycosyltransf_2"/>
</dbReference>
<dbReference type="RefSeq" id="WP_302978050.1">
    <property type="nucleotide sequence ID" value="NZ_CACRUT010000023.1"/>
</dbReference>
<keyword evidence="2" id="KW-0808">Transferase</keyword>
<dbReference type="Gene3D" id="3.90.550.10">
    <property type="entry name" value="Spore Coat Polysaccharide Biosynthesis Protein SpsA, Chain A"/>
    <property type="match status" value="1"/>
</dbReference>
<dbReference type="CDD" id="cd00761">
    <property type="entry name" value="Glyco_tranf_GTA_type"/>
    <property type="match status" value="1"/>
</dbReference>
<dbReference type="AlphaFoldDB" id="A0A6N3G7I7"/>
<accession>A0A6N3G7I7</accession>
<dbReference type="GO" id="GO:0016757">
    <property type="term" value="F:glycosyltransferase activity"/>
    <property type="evidence" value="ECO:0007669"/>
    <property type="project" value="UniProtKB-KW"/>
</dbReference>
<evidence type="ECO:0000313" key="2">
    <source>
        <dbReference type="EMBL" id="VYU59689.1"/>
    </source>
</evidence>
<proteinExistence type="predicted"/>